<keyword evidence="2" id="KW-1185">Reference proteome</keyword>
<dbReference type="STRING" id="452471.Aasi_1802"/>
<sequence length="205" mass="23794">MLLLRKIKLLTTFLFISILIISCNCGEGTPTKKDLSEDKKKDLTEDKKQYSTERIFKELQEKVKKLLKNLKDQLNPCVINYMEPFIERDLDDIPKLSKKDALILMNQLQLDDKVKTLKGLKAMLKKGENNPNEYDLASEDTKDELTKTIKKIKIENIDLRPNTQSNDPNHFFTKNNFSRAYLAVSDIIEFLKTAKKIIELNIKNS</sequence>
<dbReference type="PROSITE" id="PS51257">
    <property type="entry name" value="PROKAR_LIPOPROTEIN"/>
    <property type="match status" value="1"/>
</dbReference>
<dbReference type="Proteomes" id="UP000001227">
    <property type="component" value="Chromosome"/>
</dbReference>
<accession>C3L419</accession>
<dbReference type="HOGENOM" id="CLU_1335209_0_0_10"/>
<dbReference type="EMBL" id="CP001102">
    <property type="protein sequence ID" value="ACP21060.1"/>
    <property type="molecule type" value="Genomic_DNA"/>
</dbReference>
<protein>
    <submittedName>
        <fullName evidence="1">Uncharacterized protein</fullName>
    </submittedName>
</protein>
<name>C3L419_AMOA5</name>
<gene>
    <name evidence="1" type="ordered locus">Aasi_1802</name>
</gene>
<dbReference type="AlphaFoldDB" id="C3L419"/>
<proteinExistence type="predicted"/>
<dbReference type="KEGG" id="aas:Aasi_1802"/>
<evidence type="ECO:0000313" key="2">
    <source>
        <dbReference type="Proteomes" id="UP000001227"/>
    </source>
</evidence>
<reference evidence="1 2" key="1">
    <citation type="journal article" date="2010" name="J. Bacteriol.">
        <title>The genome of the amoeba symbiont 'Candidatus Amoebophilus asiaticus' reveals common mechanisms for host cell interaction among amoeba-associated bacteria.</title>
        <authorList>
            <person name="Schmitz-Esser S."/>
            <person name="Tischler P."/>
            <person name="Arnold R."/>
            <person name="Montanaro J."/>
            <person name="Wagner M."/>
            <person name="Rattei T."/>
            <person name="Horn M."/>
        </authorList>
    </citation>
    <scope>NUCLEOTIDE SEQUENCE [LARGE SCALE GENOMIC DNA]</scope>
    <source>
        <strain evidence="1 2">5a2</strain>
    </source>
</reference>
<organism evidence="1 2">
    <name type="scientific">Amoebophilus asiaticus (strain 5a2)</name>
    <dbReference type="NCBI Taxonomy" id="452471"/>
    <lineage>
        <taxon>Bacteria</taxon>
        <taxon>Pseudomonadati</taxon>
        <taxon>Bacteroidota</taxon>
        <taxon>Cytophagia</taxon>
        <taxon>Cytophagales</taxon>
        <taxon>Amoebophilaceae</taxon>
        <taxon>Candidatus Amoebophilus</taxon>
    </lineage>
</organism>
<evidence type="ECO:0000313" key="1">
    <source>
        <dbReference type="EMBL" id="ACP21060.1"/>
    </source>
</evidence>